<evidence type="ECO:0000313" key="8">
    <source>
        <dbReference type="EMBL" id="KDQ63749.1"/>
    </source>
</evidence>
<evidence type="ECO:0000256" key="5">
    <source>
        <dbReference type="PIRNR" id="PIRNR016020"/>
    </source>
</evidence>
<dbReference type="HOGENOM" id="CLU_048345_1_0_1"/>
<organism evidence="8 9">
    <name type="scientific">Jaapia argillacea MUCL 33604</name>
    <dbReference type="NCBI Taxonomy" id="933084"/>
    <lineage>
        <taxon>Eukaryota</taxon>
        <taxon>Fungi</taxon>
        <taxon>Dikarya</taxon>
        <taxon>Basidiomycota</taxon>
        <taxon>Agaricomycotina</taxon>
        <taxon>Agaricomycetes</taxon>
        <taxon>Agaricomycetidae</taxon>
        <taxon>Jaapiales</taxon>
        <taxon>Jaapiaceae</taxon>
        <taxon>Jaapia</taxon>
    </lineage>
</organism>
<dbReference type="GO" id="GO:0030246">
    <property type="term" value="F:carbohydrate binding"/>
    <property type="evidence" value="ECO:0007669"/>
    <property type="project" value="UniProtKB-UniRule"/>
</dbReference>
<dbReference type="STRING" id="933084.A0A067Q9V0"/>
<feature type="binding site" evidence="7">
    <location>
        <position position="89"/>
    </location>
    <ligand>
        <name>substrate</name>
    </ligand>
</feature>
<evidence type="ECO:0000313" key="9">
    <source>
        <dbReference type="Proteomes" id="UP000027265"/>
    </source>
</evidence>
<proteinExistence type="inferred from homology"/>
<protein>
    <recommendedName>
        <fullName evidence="3 5">Glucose-6-phosphate 1-epimerase</fullName>
        <ecNumber evidence="3 5">5.1.3.15</ecNumber>
    </recommendedName>
</protein>
<dbReference type="InterPro" id="IPR014718">
    <property type="entry name" value="GH-type_carb-bd"/>
</dbReference>
<accession>A0A067Q9V0</accession>
<comment type="similarity">
    <text evidence="2 5">Belongs to the glucose-6-phosphate 1-epimerase family.</text>
</comment>
<dbReference type="CDD" id="cd09020">
    <property type="entry name" value="D-hex-6-P-epi_like"/>
    <property type="match status" value="1"/>
</dbReference>
<evidence type="ECO:0000256" key="4">
    <source>
        <dbReference type="ARBA" id="ARBA00023235"/>
    </source>
</evidence>
<keyword evidence="4 5" id="KW-0413">Isomerase</keyword>
<dbReference type="PANTHER" id="PTHR11122:SF13">
    <property type="entry name" value="GLUCOSE-6-PHOSPHATE 1-EPIMERASE"/>
    <property type="match status" value="1"/>
</dbReference>
<dbReference type="GO" id="GO:0047938">
    <property type="term" value="F:glucose-6-phosphate 1-epimerase activity"/>
    <property type="evidence" value="ECO:0007669"/>
    <property type="project" value="UniProtKB-UniRule"/>
</dbReference>
<dbReference type="SUPFAM" id="SSF74650">
    <property type="entry name" value="Galactose mutarotase-like"/>
    <property type="match status" value="1"/>
</dbReference>
<dbReference type="Proteomes" id="UP000027265">
    <property type="component" value="Unassembled WGS sequence"/>
</dbReference>
<sequence length="304" mass="33866">MPVEQKQDRVILTHPKGSSVEILLYGGTVISWKSGSKTDPQPVERIFVSSKAFLDGSKAVRGGIPVVFPCFGAPTHPDHSKLAQHGFARSEVWTFDHVVMDNEAGVSVRLVLEPTDKIREKFSKPFLLAYVVTLAEHQLSTDLHVTNTSTSSVFPPDSLEFQALFHTYFSVPSNDVLVYPLQGNKYYDKTEASEELRNQAKEETRSGVDVRKFTDSVYEDAPGKYELVWPNGSIEVRAHNLKDVVVWNPQKDAGSRLADMEDGGWERFICVEPGYVRGFVKVEPGHTWIGQQVLTVTSGGKSQL</sequence>
<dbReference type="EMBL" id="KL197710">
    <property type="protein sequence ID" value="KDQ63749.1"/>
    <property type="molecule type" value="Genomic_DNA"/>
</dbReference>
<dbReference type="PANTHER" id="PTHR11122">
    <property type="entry name" value="APOSPORY-ASSOCIATED PROTEIN C-RELATED"/>
    <property type="match status" value="1"/>
</dbReference>
<dbReference type="InParanoid" id="A0A067Q9V0"/>
<evidence type="ECO:0000256" key="2">
    <source>
        <dbReference type="ARBA" id="ARBA00005866"/>
    </source>
</evidence>
<evidence type="ECO:0000256" key="1">
    <source>
        <dbReference type="ARBA" id="ARBA00001096"/>
    </source>
</evidence>
<dbReference type="OrthoDB" id="1659429at2759"/>
<evidence type="ECO:0000256" key="6">
    <source>
        <dbReference type="PIRSR" id="PIRSR016020-1"/>
    </source>
</evidence>
<comment type="function">
    <text evidence="5">Catalyzes the interconversion between the alpha and beta anomers from at least three hexose 6-phosphate sugars (Glc6P, Gal6P, and Man6P).</text>
</comment>
<keyword evidence="9" id="KW-1185">Reference proteome</keyword>
<evidence type="ECO:0000256" key="7">
    <source>
        <dbReference type="PIRSR" id="PIRSR016020-2"/>
    </source>
</evidence>
<dbReference type="InterPro" id="IPR008183">
    <property type="entry name" value="Aldose_1/G6P_1-epimerase"/>
</dbReference>
<dbReference type="PIRSF" id="PIRSF016020">
    <property type="entry name" value="PHexose_mutarotase"/>
    <property type="match status" value="1"/>
</dbReference>
<name>A0A067Q9V0_9AGAM</name>
<comment type="catalytic activity">
    <reaction evidence="1">
        <text>alpha-D-glucose 6-phosphate = beta-D-glucose 6-phosphate</text>
        <dbReference type="Rhea" id="RHEA:16249"/>
        <dbReference type="ChEBI" id="CHEBI:58225"/>
        <dbReference type="ChEBI" id="CHEBI:58247"/>
        <dbReference type="EC" id="5.1.3.15"/>
    </reaction>
</comment>
<feature type="active site" evidence="6">
    <location>
        <position position="272"/>
    </location>
</feature>
<dbReference type="Gene3D" id="2.70.98.10">
    <property type="match status" value="1"/>
</dbReference>
<gene>
    <name evidence="8" type="ORF">JAAARDRAFT_29781</name>
</gene>
<dbReference type="GO" id="GO:0005737">
    <property type="term" value="C:cytoplasm"/>
    <property type="evidence" value="ECO:0007669"/>
    <property type="project" value="TreeGrafter"/>
</dbReference>
<dbReference type="InterPro" id="IPR025532">
    <property type="entry name" value="G6P_1-epimerase"/>
</dbReference>
<feature type="binding site" evidence="7">
    <location>
        <position position="84"/>
    </location>
    <ligand>
        <name>substrate</name>
    </ligand>
</feature>
<feature type="binding site" evidence="7">
    <location>
        <position position="61"/>
    </location>
    <ligand>
        <name>substrate</name>
    </ligand>
</feature>
<reference evidence="9" key="1">
    <citation type="journal article" date="2014" name="Proc. Natl. Acad. Sci. U.S.A.">
        <title>Extensive sampling of basidiomycete genomes demonstrates inadequacy of the white-rot/brown-rot paradigm for wood decay fungi.</title>
        <authorList>
            <person name="Riley R."/>
            <person name="Salamov A.A."/>
            <person name="Brown D.W."/>
            <person name="Nagy L.G."/>
            <person name="Floudas D."/>
            <person name="Held B.W."/>
            <person name="Levasseur A."/>
            <person name="Lombard V."/>
            <person name="Morin E."/>
            <person name="Otillar R."/>
            <person name="Lindquist E.A."/>
            <person name="Sun H."/>
            <person name="LaButti K.M."/>
            <person name="Schmutz J."/>
            <person name="Jabbour D."/>
            <person name="Luo H."/>
            <person name="Baker S.E."/>
            <person name="Pisabarro A.G."/>
            <person name="Walton J.D."/>
            <person name="Blanchette R.A."/>
            <person name="Henrissat B."/>
            <person name="Martin F."/>
            <person name="Cullen D."/>
            <person name="Hibbett D.S."/>
            <person name="Grigoriev I.V."/>
        </authorList>
    </citation>
    <scope>NUCLEOTIDE SEQUENCE [LARGE SCALE GENOMIC DNA]</scope>
    <source>
        <strain evidence="9">MUCL 33604</strain>
    </source>
</reference>
<dbReference type="GO" id="GO:0005975">
    <property type="term" value="P:carbohydrate metabolic process"/>
    <property type="evidence" value="ECO:0007669"/>
    <property type="project" value="InterPro"/>
</dbReference>
<dbReference type="EC" id="5.1.3.15" evidence="3 5"/>
<dbReference type="Pfam" id="PF01263">
    <property type="entry name" value="Aldose_epim"/>
    <property type="match status" value="1"/>
</dbReference>
<evidence type="ECO:0000256" key="3">
    <source>
        <dbReference type="ARBA" id="ARBA00012083"/>
    </source>
</evidence>
<dbReference type="AlphaFoldDB" id="A0A067Q9V0"/>
<feature type="active site" evidence="6">
    <location>
        <position position="166"/>
    </location>
</feature>
<dbReference type="InterPro" id="IPR011013">
    <property type="entry name" value="Gal_mutarotase_sf_dom"/>
</dbReference>